<dbReference type="PANTHER" id="PTHR31928:SF7">
    <property type="entry name" value="FACTOR 1-DELTA, PUTATIVE (DUF936)-RELATED"/>
    <property type="match status" value="1"/>
</dbReference>
<protein>
    <recommendedName>
        <fullName evidence="1">DUF6857 domain-containing protein</fullName>
    </recommendedName>
</protein>
<dbReference type="Proteomes" id="UP000594263">
    <property type="component" value="Unplaced"/>
</dbReference>
<dbReference type="Pfam" id="PF21647">
    <property type="entry name" value="DUF6857"/>
    <property type="match status" value="1"/>
</dbReference>
<dbReference type="InterPro" id="IPR010341">
    <property type="entry name" value="DUF936_pln"/>
</dbReference>
<dbReference type="InterPro" id="IPR049172">
    <property type="entry name" value="DUF6857_pln"/>
</dbReference>
<feature type="domain" description="DUF6857" evidence="1">
    <location>
        <begin position="15"/>
        <end position="247"/>
    </location>
</feature>
<evidence type="ECO:0000313" key="2">
    <source>
        <dbReference type="EnsemblPlants" id="Kaladp0913s0003.1.v1.1"/>
    </source>
</evidence>
<dbReference type="AlphaFoldDB" id="A0A7N0VIM9"/>
<reference evidence="2" key="1">
    <citation type="submission" date="2021-01" db="UniProtKB">
        <authorList>
            <consortium name="EnsemblPlants"/>
        </authorList>
    </citation>
    <scope>IDENTIFICATION</scope>
</reference>
<organism evidence="2 3">
    <name type="scientific">Kalanchoe fedtschenkoi</name>
    <name type="common">Lavender scallops</name>
    <name type="synonym">South American air plant</name>
    <dbReference type="NCBI Taxonomy" id="63787"/>
    <lineage>
        <taxon>Eukaryota</taxon>
        <taxon>Viridiplantae</taxon>
        <taxon>Streptophyta</taxon>
        <taxon>Embryophyta</taxon>
        <taxon>Tracheophyta</taxon>
        <taxon>Spermatophyta</taxon>
        <taxon>Magnoliopsida</taxon>
        <taxon>eudicotyledons</taxon>
        <taxon>Gunneridae</taxon>
        <taxon>Pentapetalae</taxon>
        <taxon>Saxifragales</taxon>
        <taxon>Crassulaceae</taxon>
        <taxon>Kalanchoe</taxon>
    </lineage>
</organism>
<dbReference type="PANTHER" id="PTHR31928">
    <property type="entry name" value="EXPRESSED PROTEIN"/>
    <property type="match status" value="1"/>
</dbReference>
<name>A0A7N0VIM9_KALFE</name>
<evidence type="ECO:0000313" key="3">
    <source>
        <dbReference type="Proteomes" id="UP000594263"/>
    </source>
</evidence>
<dbReference type="Gramene" id="Kaladp0913s0003.1.v1.1">
    <property type="protein sequence ID" value="Kaladp0913s0003.1.v1.1"/>
    <property type="gene ID" value="Kaladp0913s0003.v1.1"/>
</dbReference>
<dbReference type="EnsemblPlants" id="Kaladp0913s0003.1.v1.1">
    <property type="protein sequence ID" value="Kaladp0913s0003.1.v1.1"/>
    <property type="gene ID" value="Kaladp0913s0003.v1.1"/>
</dbReference>
<keyword evidence="3" id="KW-1185">Reference proteome</keyword>
<sequence>MVCFGGGTDDSFVASMFADLCESSENGSAGSVVETFLDLHLCIERMASTIDKLLASSVSNFNSISCVSQRLSLEISEDLASKNAAAWIQAAVETDFSKFCLYSKQDKKGTLNDEKSYLVVLEKTAKEASKGPLHNTKITRSQVSYLLNGAGKVHRVEHPLRKHSSAPRKLKSDREQWFSQNGLKDAACLAQKLIWVSRQWFLKYLETSLKKGFRIQGEDKSIQMTSLFGNLKRVNQWLEELVGCKHEIDERIEPFATNLALYFGAPISGEASLSLNTHLQPTNLRPFGGNTKSQVSFLCNDSISSFIA</sequence>
<accession>A0A7N0VIM9</accession>
<proteinExistence type="predicted"/>
<evidence type="ECO:0000259" key="1">
    <source>
        <dbReference type="Pfam" id="PF21647"/>
    </source>
</evidence>